<dbReference type="Gene3D" id="3.30.1330.30">
    <property type="match status" value="1"/>
</dbReference>
<evidence type="ECO:0000313" key="6">
    <source>
        <dbReference type="Proteomes" id="UP000184080"/>
    </source>
</evidence>
<keyword evidence="2 5" id="KW-0489">Methyltransferase</keyword>
<keyword evidence="3 5" id="KW-0808">Transferase</keyword>
<dbReference type="RefSeq" id="WP_073009520.1">
    <property type="nucleotide sequence ID" value="NZ_FQZO01000006.1"/>
</dbReference>
<dbReference type="Pfam" id="PF00588">
    <property type="entry name" value="SpoU_methylase"/>
    <property type="match status" value="1"/>
</dbReference>
<dbReference type="EMBL" id="FQZO01000006">
    <property type="protein sequence ID" value="SHJ60482.1"/>
    <property type="molecule type" value="Genomic_DNA"/>
</dbReference>
<dbReference type="Proteomes" id="UP000184080">
    <property type="component" value="Unassembled WGS sequence"/>
</dbReference>
<dbReference type="STRING" id="1121298.SAMN05444401_3431"/>
<feature type="domain" description="RNA 2-O ribose methyltransferase substrate binding" evidence="4">
    <location>
        <begin position="31"/>
        <end position="105"/>
    </location>
</feature>
<sequence length="264" mass="30026">MIHIESKDNKIFKEVKKLKNKKYRYEQKRYIIEGYRFVEEALKSKVKIEYIIYTQDFIDKHYEEMQTLLSGNDPLEIIVKENFFKELCDTESPQGILAVVEFQFPDPNIKEGIYVLVDQIQDPGNLGTIIRTADAVGASGVICTKGTVDFLNEKVLRATMGSIFRVPVILEDENLSFSKSLKDNFYEFIGTSLQANKSIYDLDLSNNVVFCIGNEASGLTKKILTFCDYGVIIPMMGNLESLNASVAASVVMFEALRQRLKKHS</sequence>
<evidence type="ECO:0000256" key="3">
    <source>
        <dbReference type="ARBA" id="ARBA00022679"/>
    </source>
</evidence>
<keyword evidence="6" id="KW-1185">Reference proteome</keyword>
<evidence type="ECO:0000256" key="2">
    <source>
        <dbReference type="ARBA" id="ARBA00022603"/>
    </source>
</evidence>
<dbReference type="InterPro" id="IPR001537">
    <property type="entry name" value="SpoU_MeTrfase"/>
</dbReference>
<dbReference type="GO" id="GO:0003723">
    <property type="term" value="F:RNA binding"/>
    <property type="evidence" value="ECO:0007669"/>
    <property type="project" value="InterPro"/>
</dbReference>
<dbReference type="SMART" id="SM00967">
    <property type="entry name" value="SpoU_sub_bind"/>
    <property type="match status" value="1"/>
</dbReference>
<dbReference type="InterPro" id="IPR029026">
    <property type="entry name" value="tRNA_m1G_MTases_N"/>
</dbReference>
<dbReference type="SUPFAM" id="SSF75217">
    <property type="entry name" value="alpha/beta knot"/>
    <property type="match status" value="1"/>
</dbReference>
<protein>
    <submittedName>
        <fullName evidence="5">RNA methyltransferase, TrmH family</fullName>
    </submittedName>
</protein>
<dbReference type="InterPro" id="IPR029064">
    <property type="entry name" value="Ribosomal_eL30-like_sf"/>
</dbReference>
<comment type="similarity">
    <text evidence="1">Belongs to the class IV-like SAM-binding methyltransferase superfamily. RNA methyltransferase TrmH family.</text>
</comment>
<dbReference type="GO" id="GO:0005737">
    <property type="term" value="C:cytoplasm"/>
    <property type="evidence" value="ECO:0007669"/>
    <property type="project" value="UniProtKB-ARBA"/>
</dbReference>
<organism evidence="5 6">
    <name type="scientific">Clostridium amylolyticum</name>
    <dbReference type="NCBI Taxonomy" id="1121298"/>
    <lineage>
        <taxon>Bacteria</taxon>
        <taxon>Bacillati</taxon>
        <taxon>Bacillota</taxon>
        <taxon>Clostridia</taxon>
        <taxon>Eubacteriales</taxon>
        <taxon>Clostridiaceae</taxon>
        <taxon>Clostridium</taxon>
    </lineage>
</organism>
<dbReference type="InterPro" id="IPR013123">
    <property type="entry name" value="SpoU_subst-bd"/>
</dbReference>
<reference evidence="5 6" key="1">
    <citation type="submission" date="2016-11" db="EMBL/GenBank/DDBJ databases">
        <authorList>
            <person name="Jaros S."/>
            <person name="Januszkiewicz K."/>
            <person name="Wedrychowicz H."/>
        </authorList>
    </citation>
    <scope>NUCLEOTIDE SEQUENCE [LARGE SCALE GENOMIC DNA]</scope>
    <source>
        <strain evidence="5 6">DSM 21864</strain>
    </source>
</reference>
<dbReference type="AlphaFoldDB" id="A0A1M6KNJ7"/>
<dbReference type="InterPro" id="IPR051259">
    <property type="entry name" value="rRNA_Methyltransferase"/>
</dbReference>
<dbReference type="InterPro" id="IPR053888">
    <property type="entry name" value="MRM3-like_sub_bind"/>
</dbReference>
<name>A0A1M6KNJ7_9CLOT</name>
<dbReference type="GO" id="GO:0006396">
    <property type="term" value="P:RNA processing"/>
    <property type="evidence" value="ECO:0007669"/>
    <property type="project" value="InterPro"/>
</dbReference>
<dbReference type="PANTHER" id="PTHR43191">
    <property type="entry name" value="RRNA METHYLTRANSFERASE 3"/>
    <property type="match status" value="1"/>
</dbReference>
<dbReference type="GO" id="GO:0008173">
    <property type="term" value="F:RNA methyltransferase activity"/>
    <property type="evidence" value="ECO:0007669"/>
    <property type="project" value="InterPro"/>
</dbReference>
<dbReference type="OrthoDB" id="9785673at2"/>
<accession>A0A1M6KNJ7</accession>
<dbReference type="InterPro" id="IPR029028">
    <property type="entry name" value="Alpha/beta_knot_MTases"/>
</dbReference>
<evidence type="ECO:0000313" key="5">
    <source>
        <dbReference type="EMBL" id="SHJ60482.1"/>
    </source>
</evidence>
<evidence type="ECO:0000256" key="1">
    <source>
        <dbReference type="ARBA" id="ARBA00007228"/>
    </source>
</evidence>
<dbReference type="Gene3D" id="3.40.1280.10">
    <property type="match status" value="1"/>
</dbReference>
<dbReference type="Pfam" id="PF22435">
    <property type="entry name" value="MRM3-like_sub_bind"/>
    <property type="match status" value="1"/>
</dbReference>
<dbReference type="CDD" id="cd18095">
    <property type="entry name" value="SpoU-like_rRNA-MTase"/>
    <property type="match status" value="1"/>
</dbReference>
<dbReference type="GO" id="GO:0032259">
    <property type="term" value="P:methylation"/>
    <property type="evidence" value="ECO:0007669"/>
    <property type="project" value="UniProtKB-KW"/>
</dbReference>
<evidence type="ECO:0000259" key="4">
    <source>
        <dbReference type="SMART" id="SM00967"/>
    </source>
</evidence>
<dbReference type="PANTHER" id="PTHR43191:SF2">
    <property type="entry name" value="RRNA METHYLTRANSFERASE 3, MITOCHONDRIAL"/>
    <property type="match status" value="1"/>
</dbReference>
<dbReference type="SUPFAM" id="SSF55315">
    <property type="entry name" value="L30e-like"/>
    <property type="match status" value="1"/>
</dbReference>
<gene>
    <name evidence="5" type="ORF">SAMN05444401_3431</name>
</gene>
<proteinExistence type="inferred from homology"/>